<proteinExistence type="predicted"/>
<feature type="transmembrane region" description="Helical" evidence="1">
    <location>
        <begin position="79"/>
        <end position="103"/>
    </location>
</feature>
<keyword evidence="1" id="KW-0472">Membrane</keyword>
<evidence type="ECO:0000313" key="2">
    <source>
        <dbReference type="EMBL" id="TWT92618.1"/>
    </source>
</evidence>
<feature type="transmembrane region" description="Helical" evidence="1">
    <location>
        <begin position="115"/>
        <end position="133"/>
    </location>
</feature>
<keyword evidence="3" id="KW-1185">Reference proteome</keyword>
<gene>
    <name evidence="2" type="ORF">Pla100_46380</name>
</gene>
<dbReference type="Proteomes" id="UP000316213">
    <property type="component" value="Unassembled WGS sequence"/>
</dbReference>
<dbReference type="EMBL" id="SJPM01000011">
    <property type="protein sequence ID" value="TWT92618.1"/>
    <property type="molecule type" value="Genomic_DNA"/>
</dbReference>
<dbReference type="OrthoDB" id="279517at2"/>
<reference evidence="2 3" key="1">
    <citation type="submission" date="2019-02" db="EMBL/GenBank/DDBJ databases">
        <title>Deep-cultivation of Planctomycetes and their phenomic and genomic characterization uncovers novel biology.</title>
        <authorList>
            <person name="Wiegand S."/>
            <person name="Jogler M."/>
            <person name="Boedeker C."/>
            <person name="Pinto D."/>
            <person name="Vollmers J."/>
            <person name="Rivas-Marin E."/>
            <person name="Kohn T."/>
            <person name="Peeters S.H."/>
            <person name="Heuer A."/>
            <person name="Rast P."/>
            <person name="Oberbeckmann S."/>
            <person name="Bunk B."/>
            <person name="Jeske O."/>
            <person name="Meyerdierks A."/>
            <person name="Storesund J.E."/>
            <person name="Kallscheuer N."/>
            <person name="Luecker S."/>
            <person name="Lage O.M."/>
            <person name="Pohl T."/>
            <person name="Merkel B.J."/>
            <person name="Hornburger P."/>
            <person name="Mueller R.-W."/>
            <person name="Bruemmer F."/>
            <person name="Labrenz M."/>
            <person name="Spormann A.M."/>
            <person name="Op Den Camp H."/>
            <person name="Overmann J."/>
            <person name="Amann R."/>
            <person name="Jetten M.S.M."/>
            <person name="Mascher T."/>
            <person name="Medema M.H."/>
            <person name="Devos D.P."/>
            <person name="Kaster A.-K."/>
            <person name="Ovreas L."/>
            <person name="Rohde M."/>
            <person name="Galperin M.Y."/>
            <person name="Jogler C."/>
        </authorList>
    </citation>
    <scope>NUCLEOTIDE SEQUENCE [LARGE SCALE GENOMIC DNA]</scope>
    <source>
        <strain evidence="2 3">Pla100</strain>
    </source>
</reference>
<keyword evidence="1" id="KW-0812">Transmembrane</keyword>
<keyword evidence="1" id="KW-1133">Transmembrane helix</keyword>
<dbReference type="RefSeq" id="WP_146580293.1">
    <property type="nucleotide sequence ID" value="NZ_SJPM01000011.1"/>
</dbReference>
<evidence type="ECO:0000313" key="3">
    <source>
        <dbReference type="Proteomes" id="UP000316213"/>
    </source>
</evidence>
<comment type="caution">
    <text evidence="2">The sequence shown here is derived from an EMBL/GenBank/DDBJ whole genome shotgun (WGS) entry which is preliminary data.</text>
</comment>
<protein>
    <submittedName>
        <fullName evidence="2">Uncharacterized protein</fullName>
    </submittedName>
</protein>
<sequence length="136" mass="14982">MKRFIQRATFGVLLIAVIVSVLTSLPTWFDGHLGGYRLLGHMMASGVIVVALPLYAILRWTDRLTAPAQRLVKLRRAEPIVFWGMVLFGFLTIGTMFVCMMPLASTLTMRALVDLHGWLGAVLALAVAANLASREQ</sequence>
<accession>A0A5C6A0A4</accession>
<evidence type="ECO:0000256" key="1">
    <source>
        <dbReference type="SAM" id="Phobius"/>
    </source>
</evidence>
<name>A0A5C6A0A4_9BACT</name>
<dbReference type="AlphaFoldDB" id="A0A5C6A0A4"/>
<feature type="transmembrane region" description="Helical" evidence="1">
    <location>
        <begin position="39"/>
        <end position="58"/>
    </location>
</feature>
<organism evidence="2 3">
    <name type="scientific">Neorhodopirellula pilleata</name>
    <dbReference type="NCBI Taxonomy" id="2714738"/>
    <lineage>
        <taxon>Bacteria</taxon>
        <taxon>Pseudomonadati</taxon>
        <taxon>Planctomycetota</taxon>
        <taxon>Planctomycetia</taxon>
        <taxon>Pirellulales</taxon>
        <taxon>Pirellulaceae</taxon>
        <taxon>Neorhodopirellula</taxon>
    </lineage>
</organism>